<comment type="caution">
    <text evidence="4">The sequence shown here is derived from an EMBL/GenBank/DDBJ whole genome shotgun (WGS) entry which is preliminary data.</text>
</comment>
<feature type="DNA-binding region" description="H-T-H motif" evidence="2">
    <location>
        <begin position="34"/>
        <end position="53"/>
    </location>
</feature>
<gene>
    <name evidence="4" type="ORF">G9470_23790</name>
</gene>
<evidence type="ECO:0000259" key="3">
    <source>
        <dbReference type="PROSITE" id="PS50977"/>
    </source>
</evidence>
<reference evidence="4 5" key="1">
    <citation type="submission" date="2020-03" db="EMBL/GenBank/DDBJ databases">
        <title>Genome Sequence of industrial isolate, B5A.</title>
        <authorList>
            <person name="Sharma S."/>
            <person name="Patil P.B."/>
            <person name="Korpole S."/>
        </authorList>
    </citation>
    <scope>NUCLEOTIDE SEQUENCE [LARGE SCALE GENOMIC DNA]</scope>
    <source>
        <strain evidence="4 5">PI-S10-B5A</strain>
    </source>
</reference>
<evidence type="ECO:0000256" key="2">
    <source>
        <dbReference type="PROSITE-ProRule" id="PRU00335"/>
    </source>
</evidence>
<dbReference type="SUPFAM" id="SSF46689">
    <property type="entry name" value="Homeodomain-like"/>
    <property type="match status" value="1"/>
</dbReference>
<evidence type="ECO:0000313" key="4">
    <source>
        <dbReference type="EMBL" id="NNJ32788.1"/>
    </source>
</evidence>
<protein>
    <submittedName>
        <fullName evidence="4">TetR/AcrR family transcriptional regulator</fullName>
    </submittedName>
</protein>
<dbReference type="RefSeq" id="WP_170823832.1">
    <property type="nucleotide sequence ID" value="NZ_JAAOXG010000067.1"/>
</dbReference>
<accession>A0ABX1VWG6</accession>
<dbReference type="EMBL" id="JAAOXG010000067">
    <property type="protein sequence ID" value="NNJ32788.1"/>
    <property type="molecule type" value="Genomic_DNA"/>
</dbReference>
<dbReference type="Gene3D" id="1.10.357.10">
    <property type="entry name" value="Tetracycline Repressor, domain 2"/>
    <property type="match status" value="1"/>
</dbReference>
<evidence type="ECO:0000313" key="5">
    <source>
        <dbReference type="Proteomes" id="UP000539052"/>
    </source>
</evidence>
<keyword evidence="1 2" id="KW-0238">DNA-binding</keyword>
<sequence length="230" mass="27599">MPKNSFFRLTEARQEEISNSAMHLFVNYLYEDITMKMVLDCLSMHPGTFYRYFEDKDDLYCLLIRNVTRKRAAYFNNGNEDFLFQFFLTGLFGNVNGIVTEPLNDLEIKLTETFLNIPEDTLLKIYINVLKGESFPLIKDILRRMRVDGYLRPDIDDDLISFMFESMQFNLIMFFREFDIKDSELQYKISRYFTDFMGHGLLEDQKYSEIIGEYKKKQRVNMIHERLEEK</sequence>
<dbReference type="Proteomes" id="UP000539052">
    <property type="component" value="Unassembled WGS sequence"/>
</dbReference>
<dbReference type="InterPro" id="IPR001647">
    <property type="entry name" value="HTH_TetR"/>
</dbReference>
<feature type="domain" description="HTH tetR-type" evidence="3">
    <location>
        <begin position="11"/>
        <end position="71"/>
    </location>
</feature>
<proteinExistence type="predicted"/>
<dbReference type="PROSITE" id="PS50977">
    <property type="entry name" value="HTH_TETR_2"/>
    <property type="match status" value="1"/>
</dbReference>
<keyword evidence="5" id="KW-1185">Reference proteome</keyword>
<name>A0ABX1VWG6_9FIRM</name>
<evidence type="ECO:0000256" key="1">
    <source>
        <dbReference type="ARBA" id="ARBA00023125"/>
    </source>
</evidence>
<dbReference type="InterPro" id="IPR009057">
    <property type="entry name" value="Homeodomain-like_sf"/>
</dbReference>
<organism evidence="4 5">
    <name type="scientific">Lacrimispora defluvii</name>
    <dbReference type="NCBI Taxonomy" id="2719233"/>
    <lineage>
        <taxon>Bacteria</taxon>
        <taxon>Bacillati</taxon>
        <taxon>Bacillota</taxon>
        <taxon>Clostridia</taxon>
        <taxon>Lachnospirales</taxon>
        <taxon>Lachnospiraceae</taxon>
        <taxon>Lacrimispora</taxon>
    </lineage>
</organism>